<feature type="compositionally biased region" description="Basic and acidic residues" evidence="6">
    <location>
        <begin position="8"/>
        <end position="26"/>
    </location>
</feature>
<dbReference type="EMBL" id="JBHSGF010000007">
    <property type="protein sequence ID" value="MFC4555757.1"/>
    <property type="molecule type" value="Genomic_DNA"/>
</dbReference>
<dbReference type="RefSeq" id="WP_122824332.1">
    <property type="nucleotide sequence ID" value="NZ_CP033325.1"/>
</dbReference>
<evidence type="ECO:0000256" key="1">
    <source>
        <dbReference type="ARBA" id="ARBA00001947"/>
    </source>
</evidence>
<feature type="region of interest" description="Disordered" evidence="6">
    <location>
        <begin position="1"/>
        <end position="26"/>
    </location>
</feature>
<evidence type="ECO:0000256" key="6">
    <source>
        <dbReference type="SAM" id="MobiDB-lite"/>
    </source>
</evidence>
<dbReference type="InterPro" id="IPR011032">
    <property type="entry name" value="GroES-like_sf"/>
</dbReference>
<name>A0ABV9DAR6_9MICO</name>
<dbReference type="Gene3D" id="3.90.180.10">
    <property type="entry name" value="Medium-chain alcohol dehydrogenases, catalytic domain"/>
    <property type="match status" value="1"/>
</dbReference>
<evidence type="ECO:0000313" key="10">
    <source>
        <dbReference type="Proteomes" id="UP001595955"/>
    </source>
</evidence>
<dbReference type="PANTHER" id="PTHR43161">
    <property type="entry name" value="SORBITOL DEHYDROGENASE"/>
    <property type="match status" value="1"/>
</dbReference>
<evidence type="ECO:0000256" key="5">
    <source>
        <dbReference type="ARBA" id="ARBA00023002"/>
    </source>
</evidence>
<evidence type="ECO:0000256" key="3">
    <source>
        <dbReference type="ARBA" id="ARBA00022723"/>
    </source>
</evidence>
<dbReference type="Pfam" id="PF00107">
    <property type="entry name" value="ADH_zinc_N"/>
    <property type="match status" value="1"/>
</dbReference>
<protein>
    <submittedName>
        <fullName evidence="9">Zinc-binding dehydrogenase</fullName>
    </submittedName>
</protein>
<dbReference type="SUPFAM" id="SSF50129">
    <property type="entry name" value="GroES-like"/>
    <property type="match status" value="1"/>
</dbReference>
<feature type="domain" description="Alcohol dehydrogenase-like N-terminal" evidence="8">
    <location>
        <begin position="23"/>
        <end position="131"/>
    </location>
</feature>
<dbReference type="InterPro" id="IPR013154">
    <property type="entry name" value="ADH-like_N"/>
</dbReference>
<comment type="caution">
    <text evidence="9">The sequence shown here is derived from an EMBL/GenBank/DDBJ whole genome shotgun (WGS) entry which is preliminary data.</text>
</comment>
<organism evidence="9 10">
    <name type="scientific">Georgenia faecalis</name>
    <dbReference type="NCBI Taxonomy" id="2483799"/>
    <lineage>
        <taxon>Bacteria</taxon>
        <taxon>Bacillati</taxon>
        <taxon>Actinomycetota</taxon>
        <taxon>Actinomycetes</taxon>
        <taxon>Micrococcales</taxon>
        <taxon>Bogoriellaceae</taxon>
        <taxon>Georgenia</taxon>
    </lineage>
</organism>
<dbReference type="InterPro" id="IPR013149">
    <property type="entry name" value="ADH-like_C"/>
</dbReference>
<keyword evidence="5" id="KW-0560">Oxidoreductase</keyword>
<evidence type="ECO:0000259" key="8">
    <source>
        <dbReference type="Pfam" id="PF08240"/>
    </source>
</evidence>
<evidence type="ECO:0000256" key="2">
    <source>
        <dbReference type="ARBA" id="ARBA00008072"/>
    </source>
</evidence>
<dbReference type="InterPro" id="IPR036291">
    <property type="entry name" value="NAD(P)-bd_dom_sf"/>
</dbReference>
<dbReference type="Gene3D" id="3.40.50.720">
    <property type="entry name" value="NAD(P)-binding Rossmann-like Domain"/>
    <property type="match status" value="1"/>
</dbReference>
<keyword evidence="10" id="KW-1185">Reference proteome</keyword>
<evidence type="ECO:0000313" key="9">
    <source>
        <dbReference type="EMBL" id="MFC4555757.1"/>
    </source>
</evidence>
<keyword evidence="3" id="KW-0479">Metal-binding</keyword>
<reference evidence="10" key="1">
    <citation type="journal article" date="2019" name="Int. J. Syst. Evol. Microbiol.">
        <title>The Global Catalogue of Microorganisms (GCM) 10K type strain sequencing project: providing services to taxonomists for standard genome sequencing and annotation.</title>
        <authorList>
            <consortium name="The Broad Institute Genomics Platform"/>
            <consortium name="The Broad Institute Genome Sequencing Center for Infectious Disease"/>
            <person name="Wu L."/>
            <person name="Ma J."/>
        </authorList>
    </citation>
    <scope>NUCLEOTIDE SEQUENCE [LARGE SCALE GENOMIC DNA]</scope>
    <source>
        <strain evidence="10">JCM 3369</strain>
    </source>
</reference>
<evidence type="ECO:0000259" key="7">
    <source>
        <dbReference type="Pfam" id="PF00107"/>
    </source>
</evidence>
<dbReference type="SUPFAM" id="SSF51735">
    <property type="entry name" value="NAD(P)-binding Rossmann-fold domains"/>
    <property type="match status" value="1"/>
</dbReference>
<dbReference type="PANTHER" id="PTHR43161:SF9">
    <property type="entry name" value="SORBITOL DEHYDROGENASE"/>
    <property type="match status" value="1"/>
</dbReference>
<dbReference type="Pfam" id="PF08240">
    <property type="entry name" value="ADH_N"/>
    <property type="match status" value="1"/>
</dbReference>
<sequence length="336" mass="35264">MRALRLHGTGDVRLHEEPEPRPGPDETLVRITDVGLCGSDLHWFTEGGIGDARIDDPLVPGHEMAGVVVGGPWDGRPVAVDPAIPCERCELCVEGHRNLCPQVRFAGNKGVDGGMQELLAWPTRLLHPLPEGVTGADGAMLEPLGVALHAWDLGHARAATTVAVVGAGPIGLLLVQLALAAGATRVIAVDPLPHRRAAALRYGAEVALDPTQARDAATWTELAGIGCDIAFEAAGTDDAIATSLLAVRPGARVVLVGIPDGDRSSFPAALARRKGVTLVMVRRMKEMYPRTLALVTSGKVDVRSLVTDRFPLAEAATAFQQAAAREGLKVVVRPAG</sequence>
<gene>
    <name evidence="9" type="ORF">ACFO3F_10915</name>
</gene>
<dbReference type="Proteomes" id="UP001595955">
    <property type="component" value="Unassembled WGS sequence"/>
</dbReference>
<proteinExistence type="inferred from homology"/>
<feature type="domain" description="Alcohol dehydrogenase-like C-terminal" evidence="7">
    <location>
        <begin position="169"/>
        <end position="296"/>
    </location>
</feature>
<comment type="similarity">
    <text evidence="2">Belongs to the zinc-containing alcohol dehydrogenase family.</text>
</comment>
<evidence type="ECO:0000256" key="4">
    <source>
        <dbReference type="ARBA" id="ARBA00022833"/>
    </source>
</evidence>
<keyword evidence="4" id="KW-0862">Zinc</keyword>
<accession>A0ABV9DAR6</accession>
<comment type="cofactor">
    <cofactor evidence="1">
        <name>Zn(2+)</name>
        <dbReference type="ChEBI" id="CHEBI:29105"/>
    </cofactor>
</comment>